<dbReference type="Proteomes" id="UP001163882">
    <property type="component" value="Chromosome"/>
</dbReference>
<dbReference type="Gene3D" id="3.40.605.10">
    <property type="entry name" value="Aldehyde Dehydrogenase, Chain A, domain 1"/>
    <property type="match status" value="1"/>
</dbReference>
<evidence type="ECO:0000256" key="4">
    <source>
        <dbReference type="RuleBase" id="RU003345"/>
    </source>
</evidence>
<evidence type="ECO:0000256" key="2">
    <source>
        <dbReference type="ARBA" id="ARBA00023002"/>
    </source>
</evidence>
<dbReference type="InterPro" id="IPR016161">
    <property type="entry name" value="Ald_DH/histidinol_DH"/>
</dbReference>
<dbReference type="Gene3D" id="3.40.309.10">
    <property type="entry name" value="Aldehyde Dehydrogenase, Chain A, domain 2"/>
    <property type="match status" value="1"/>
</dbReference>
<feature type="active site" evidence="3">
    <location>
        <position position="250"/>
    </location>
</feature>
<protein>
    <submittedName>
        <fullName evidence="6">NAD-dependent succinate-semialdehyde dehydrogenase</fullName>
    </submittedName>
</protein>
<dbReference type="Pfam" id="PF00171">
    <property type="entry name" value="Aldedh"/>
    <property type="match status" value="1"/>
</dbReference>
<dbReference type="PANTHER" id="PTHR43353">
    <property type="entry name" value="SUCCINATE-SEMIALDEHYDE DEHYDROGENASE, MITOCHONDRIAL"/>
    <property type="match status" value="1"/>
</dbReference>
<gene>
    <name evidence="6" type="ORF">OF122_01455</name>
</gene>
<feature type="domain" description="Aldehyde dehydrogenase" evidence="5">
    <location>
        <begin position="22"/>
        <end position="473"/>
    </location>
</feature>
<keyword evidence="7" id="KW-1185">Reference proteome</keyword>
<evidence type="ECO:0000313" key="7">
    <source>
        <dbReference type="Proteomes" id="UP001163882"/>
    </source>
</evidence>
<dbReference type="SUPFAM" id="SSF53720">
    <property type="entry name" value="ALDH-like"/>
    <property type="match status" value="1"/>
</dbReference>
<evidence type="ECO:0000256" key="3">
    <source>
        <dbReference type="PROSITE-ProRule" id="PRU10007"/>
    </source>
</evidence>
<dbReference type="InterPro" id="IPR016162">
    <property type="entry name" value="Ald_DH_N"/>
</dbReference>
<dbReference type="EMBL" id="CP107716">
    <property type="protein sequence ID" value="UYQ74186.1"/>
    <property type="molecule type" value="Genomic_DNA"/>
</dbReference>
<dbReference type="CDD" id="cd07103">
    <property type="entry name" value="ALDH_F5_SSADH_GabD"/>
    <property type="match status" value="1"/>
</dbReference>
<keyword evidence="2 4" id="KW-0560">Oxidoreductase</keyword>
<dbReference type="PANTHER" id="PTHR43353:SF5">
    <property type="entry name" value="SUCCINATE-SEMIALDEHYDE DEHYDROGENASE, MITOCHONDRIAL"/>
    <property type="match status" value="1"/>
</dbReference>
<evidence type="ECO:0000313" key="6">
    <source>
        <dbReference type="EMBL" id="UYQ74186.1"/>
    </source>
</evidence>
<evidence type="ECO:0000256" key="1">
    <source>
        <dbReference type="ARBA" id="ARBA00009986"/>
    </source>
</evidence>
<dbReference type="InterPro" id="IPR015590">
    <property type="entry name" value="Aldehyde_DH_dom"/>
</dbReference>
<reference evidence="6" key="1">
    <citation type="submission" date="2022-10" db="EMBL/GenBank/DDBJ databases">
        <title>YIM 151497 complete genome.</title>
        <authorList>
            <person name="Chen X."/>
        </authorList>
    </citation>
    <scope>NUCLEOTIDE SEQUENCE</scope>
    <source>
        <strain evidence="6">YIM 151497</strain>
    </source>
</reference>
<sequence length="477" mass="50351">MDCSAYAQGLYIGGKWEPGGGILVIDPSSGSRIAEVADATVENARAAVDAAARAAAKWRATPPRERAGILVKCFDLMMQRQEKLAHLIALENGKSLADARGEVAYAAEFFRWYAEEGVRISGEFMTAPAGSNRIIVDYEPIGIAVLITPWNFPAAMATRKIAPALAAGCTVVLKPASETPLTAYALAALYAEAGVPDGVVNVITTTNPGPVTAAMLNDPRVRKLSFTGSTPVGRLLLAEASKTVVSCSMELGGNAPFIVFDDADLDAALDGAMLAKMRNGGEACTAANRFLVQEGIHDRFVEGLTARMKALKVGPGTDADTGCGPMITRKAVNKIEALVADAVERGARLVLGGKGLDRPGYYFPPTVLVDVSPQAEMAKDEIFGPVAPVYRFKTEDEAVAMANDTEYGLAAYIFTRDIRRGMAVASRIESGMIGLNRGLVSDPAGPFGGVKQSGLGREGSHHGVIEFMEAKYIATSF</sequence>
<comment type="similarity">
    <text evidence="1 4">Belongs to the aldehyde dehydrogenase family.</text>
</comment>
<evidence type="ECO:0000259" key="5">
    <source>
        <dbReference type="Pfam" id="PF00171"/>
    </source>
</evidence>
<dbReference type="InterPro" id="IPR016163">
    <property type="entry name" value="Ald_DH_C"/>
</dbReference>
<accession>A0ABY6IUP1</accession>
<name>A0ABY6IUP1_9HYPH</name>
<dbReference type="InterPro" id="IPR029510">
    <property type="entry name" value="Ald_DH_CS_GLU"/>
</dbReference>
<organism evidence="6 7">
    <name type="scientific">Pelagibacterium flavum</name>
    <dbReference type="NCBI Taxonomy" id="2984530"/>
    <lineage>
        <taxon>Bacteria</taxon>
        <taxon>Pseudomonadati</taxon>
        <taxon>Pseudomonadota</taxon>
        <taxon>Alphaproteobacteria</taxon>
        <taxon>Hyphomicrobiales</taxon>
        <taxon>Devosiaceae</taxon>
        <taxon>Pelagibacterium</taxon>
    </lineage>
</organism>
<proteinExistence type="inferred from homology"/>
<dbReference type="PROSITE" id="PS00687">
    <property type="entry name" value="ALDEHYDE_DEHYDR_GLU"/>
    <property type="match status" value="1"/>
</dbReference>
<dbReference type="InterPro" id="IPR050740">
    <property type="entry name" value="Aldehyde_DH_Superfamily"/>
</dbReference>